<keyword evidence="5 12" id="KW-0808">Transferase</keyword>
<evidence type="ECO:0000256" key="3">
    <source>
        <dbReference type="ARBA" id="ARBA00004742"/>
    </source>
</evidence>
<dbReference type="Pfam" id="PF01326">
    <property type="entry name" value="PPDK_N"/>
    <property type="match status" value="1"/>
</dbReference>
<dbReference type="PROSITE" id="PS00742">
    <property type="entry name" value="PEP_ENZYMES_2"/>
    <property type="match status" value="1"/>
</dbReference>
<reference evidence="16 17" key="1">
    <citation type="journal article" date="2017" name="BMC Genomics">
        <title>Genomic analysis of methanogenic archaea reveals a shift towards energy conservation.</title>
        <authorList>
            <person name="Gilmore S.P."/>
            <person name="Henske J.K."/>
            <person name="Sexton J.A."/>
            <person name="Solomon K.V."/>
            <person name="Seppala S."/>
            <person name="Yoo J.I."/>
            <person name="Huyett L.M."/>
            <person name="Pressman A."/>
            <person name="Cogan J.Z."/>
            <person name="Kivenson V."/>
            <person name="Peng X."/>
            <person name="Tan Y."/>
            <person name="Valentine D.L."/>
            <person name="O'Malley M.A."/>
        </authorList>
    </citation>
    <scope>NUCLEOTIDE SEQUENCE [LARGE SCALE GENOMIC DNA]</scope>
    <source>
        <strain evidence="16 17">M.o.H.</strain>
    </source>
</reference>
<comment type="cofactor">
    <cofactor evidence="1 12">
        <name>Mg(2+)</name>
        <dbReference type="ChEBI" id="CHEBI:18420"/>
    </cofactor>
</comment>
<proteinExistence type="inferred from homology"/>
<evidence type="ECO:0000256" key="5">
    <source>
        <dbReference type="ARBA" id="ARBA00022679"/>
    </source>
</evidence>
<accession>A0A2A2H0P4</accession>
<evidence type="ECO:0000256" key="10">
    <source>
        <dbReference type="ARBA" id="ARBA00022842"/>
    </source>
</evidence>
<dbReference type="Gene3D" id="3.30.470.20">
    <property type="entry name" value="ATP-grasp fold, B domain"/>
    <property type="match status" value="1"/>
</dbReference>
<keyword evidence="17" id="KW-1185">Reference proteome</keyword>
<dbReference type="PROSITE" id="PS00370">
    <property type="entry name" value="PEP_ENZYMES_PHOS_SITE"/>
    <property type="match status" value="1"/>
</dbReference>
<dbReference type="PIRSF" id="PIRSF000854">
    <property type="entry name" value="PEP_synthase"/>
    <property type="match status" value="1"/>
</dbReference>
<keyword evidence="6 12" id="KW-0479">Metal-binding</keyword>
<dbReference type="EC" id="2.7.9.2" evidence="12"/>
<dbReference type="Pfam" id="PF00391">
    <property type="entry name" value="PEP-utilizers"/>
    <property type="match status" value="1"/>
</dbReference>
<evidence type="ECO:0000256" key="2">
    <source>
        <dbReference type="ARBA" id="ARBA00002988"/>
    </source>
</evidence>
<dbReference type="OrthoDB" id="23397at2157"/>
<keyword evidence="16" id="KW-0670">Pyruvate</keyword>
<comment type="catalytic activity">
    <reaction evidence="11 12">
        <text>pyruvate + ATP + H2O = phosphoenolpyruvate + AMP + phosphate + 2 H(+)</text>
        <dbReference type="Rhea" id="RHEA:11364"/>
        <dbReference type="ChEBI" id="CHEBI:15361"/>
        <dbReference type="ChEBI" id="CHEBI:15377"/>
        <dbReference type="ChEBI" id="CHEBI:15378"/>
        <dbReference type="ChEBI" id="CHEBI:30616"/>
        <dbReference type="ChEBI" id="CHEBI:43474"/>
        <dbReference type="ChEBI" id="CHEBI:58702"/>
        <dbReference type="ChEBI" id="CHEBI:456215"/>
        <dbReference type="EC" id="2.7.9.2"/>
    </reaction>
</comment>
<evidence type="ECO:0000256" key="12">
    <source>
        <dbReference type="PIRNR" id="PIRNR000854"/>
    </source>
</evidence>
<dbReference type="InterPro" id="IPR023151">
    <property type="entry name" value="PEP_util_CS"/>
</dbReference>
<organism evidence="16 17">
    <name type="scientific">Methanobacterium bryantii</name>
    <dbReference type="NCBI Taxonomy" id="2161"/>
    <lineage>
        <taxon>Archaea</taxon>
        <taxon>Methanobacteriati</taxon>
        <taxon>Methanobacteriota</taxon>
        <taxon>Methanomada group</taxon>
        <taxon>Methanobacteria</taxon>
        <taxon>Methanobacteriales</taxon>
        <taxon>Methanobacteriaceae</taxon>
        <taxon>Methanobacterium</taxon>
    </lineage>
</organism>
<dbReference type="SUPFAM" id="SSF51621">
    <property type="entry name" value="Phosphoenolpyruvate/pyruvate domain"/>
    <property type="match status" value="1"/>
</dbReference>
<comment type="caution">
    <text evidence="16">The sequence shown here is derived from an EMBL/GenBank/DDBJ whole genome shotgun (WGS) entry which is preliminary data.</text>
</comment>
<dbReference type="PANTHER" id="PTHR43030:SF1">
    <property type="entry name" value="PHOSPHOENOLPYRUVATE SYNTHASE"/>
    <property type="match status" value="1"/>
</dbReference>
<dbReference type="AlphaFoldDB" id="A0A2A2H0P4"/>
<protein>
    <recommendedName>
        <fullName evidence="12">Phosphoenolpyruvate synthase</fullName>
        <shortName evidence="12">PEP synthase</shortName>
        <ecNumber evidence="12">2.7.9.2</ecNumber>
    </recommendedName>
    <alternativeName>
        <fullName evidence="12">Pyruvate, water dikinase</fullName>
    </alternativeName>
</protein>
<feature type="domain" description="PEP-utilising enzyme C-terminal" evidence="15">
    <location>
        <begin position="459"/>
        <end position="751"/>
    </location>
</feature>
<evidence type="ECO:0000259" key="14">
    <source>
        <dbReference type="Pfam" id="PF01326"/>
    </source>
</evidence>
<dbReference type="InterPro" id="IPR002192">
    <property type="entry name" value="PPDK_AMP/ATP-bd"/>
</dbReference>
<feature type="domain" description="Pyruvate phosphate dikinase AMP/ATP-binding" evidence="14">
    <location>
        <begin position="16"/>
        <end position="331"/>
    </location>
</feature>
<dbReference type="NCBIfam" id="TIGR01418">
    <property type="entry name" value="PEP_synth"/>
    <property type="match status" value="1"/>
</dbReference>
<evidence type="ECO:0000256" key="9">
    <source>
        <dbReference type="ARBA" id="ARBA00022840"/>
    </source>
</evidence>
<dbReference type="Pfam" id="PF02896">
    <property type="entry name" value="PEP-utilizers_C"/>
    <property type="match status" value="1"/>
</dbReference>
<dbReference type="Gene3D" id="3.50.30.10">
    <property type="entry name" value="Phosphohistidine domain"/>
    <property type="match status" value="1"/>
</dbReference>
<evidence type="ECO:0000256" key="11">
    <source>
        <dbReference type="ARBA" id="ARBA00047700"/>
    </source>
</evidence>
<comment type="function">
    <text evidence="2 12">Catalyzes the phosphorylation of pyruvate to phosphoenolpyruvate.</text>
</comment>
<evidence type="ECO:0000313" key="16">
    <source>
        <dbReference type="EMBL" id="PAV02952.1"/>
    </source>
</evidence>
<comment type="pathway">
    <text evidence="3 12">Carbohydrate biosynthesis; gluconeogenesis.</text>
</comment>
<dbReference type="InterPro" id="IPR008279">
    <property type="entry name" value="PEP-util_enz_mobile_dom"/>
</dbReference>
<feature type="domain" description="PEP-utilising enzyme mobile" evidence="13">
    <location>
        <begin position="368"/>
        <end position="437"/>
    </location>
</feature>
<evidence type="ECO:0000259" key="15">
    <source>
        <dbReference type="Pfam" id="PF02896"/>
    </source>
</evidence>
<evidence type="ECO:0000256" key="1">
    <source>
        <dbReference type="ARBA" id="ARBA00001946"/>
    </source>
</evidence>
<dbReference type="GO" id="GO:0008986">
    <property type="term" value="F:pyruvate, water dikinase activity"/>
    <property type="evidence" value="ECO:0007669"/>
    <property type="project" value="UniProtKB-EC"/>
</dbReference>
<comment type="similarity">
    <text evidence="4 12">Belongs to the PEP-utilizing enzyme family.</text>
</comment>
<evidence type="ECO:0000256" key="4">
    <source>
        <dbReference type="ARBA" id="ARBA00007837"/>
    </source>
</evidence>
<evidence type="ECO:0000256" key="7">
    <source>
        <dbReference type="ARBA" id="ARBA00022741"/>
    </source>
</evidence>
<dbReference type="Gene3D" id="3.30.1490.20">
    <property type="entry name" value="ATP-grasp fold, A domain"/>
    <property type="match status" value="1"/>
</dbReference>
<dbReference type="GO" id="GO:0046872">
    <property type="term" value="F:metal ion binding"/>
    <property type="evidence" value="ECO:0007669"/>
    <property type="project" value="UniProtKB-KW"/>
</dbReference>
<dbReference type="SUPFAM" id="SSF56059">
    <property type="entry name" value="Glutathione synthetase ATP-binding domain-like"/>
    <property type="match status" value="1"/>
</dbReference>
<dbReference type="RefSeq" id="WP_069582476.1">
    <property type="nucleotide sequence ID" value="NZ_LMVM01000041.1"/>
</dbReference>
<dbReference type="SUPFAM" id="SSF52009">
    <property type="entry name" value="Phosphohistidine domain"/>
    <property type="match status" value="1"/>
</dbReference>
<dbReference type="FunFam" id="3.30.1490.20:FF:000010">
    <property type="entry name" value="Phosphoenolpyruvate synthase"/>
    <property type="match status" value="1"/>
</dbReference>
<keyword evidence="10 12" id="KW-0460">Magnesium</keyword>
<dbReference type="InterPro" id="IPR036637">
    <property type="entry name" value="Phosphohistidine_dom_sf"/>
</dbReference>
<dbReference type="InterPro" id="IPR000121">
    <property type="entry name" value="PEP_util_C"/>
</dbReference>
<dbReference type="Proteomes" id="UP000217784">
    <property type="component" value="Unassembled WGS sequence"/>
</dbReference>
<evidence type="ECO:0000256" key="8">
    <source>
        <dbReference type="ARBA" id="ARBA00022777"/>
    </source>
</evidence>
<dbReference type="PRINTS" id="PR01736">
    <property type="entry name" value="PHPHTRNFRASE"/>
</dbReference>
<dbReference type="GO" id="GO:0006094">
    <property type="term" value="P:gluconeogenesis"/>
    <property type="evidence" value="ECO:0007669"/>
    <property type="project" value="UniProtKB-UniPathway"/>
</dbReference>
<dbReference type="Gene3D" id="3.20.20.60">
    <property type="entry name" value="Phosphoenolpyruvate-binding domains"/>
    <property type="match status" value="1"/>
</dbReference>
<dbReference type="InterPro" id="IPR018274">
    <property type="entry name" value="PEP_util_AS"/>
</dbReference>
<name>A0A2A2H0P4_METBR</name>
<gene>
    <name evidence="16" type="ORF">ASJ80_03860</name>
</gene>
<evidence type="ECO:0000256" key="6">
    <source>
        <dbReference type="ARBA" id="ARBA00022723"/>
    </source>
</evidence>
<evidence type="ECO:0000313" key="17">
    <source>
        <dbReference type="Proteomes" id="UP000217784"/>
    </source>
</evidence>
<dbReference type="InterPro" id="IPR013815">
    <property type="entry name" value="ATP_grasp_subdomain_1"/>
</dbReference>
<dbReference type="PANTHER" id="PTHR43030">
    <property type="entry name" value="PHOSPHOENOLPYRUVATE SYNTHASE"/>
    <property type="match status" value="1"/>
</dbReference>
<dbReference type="InterPro" id="IPR006319">
    <property type="entry name" value="PEP_synth"/>
</dbReference>
<keyword evidence="7 12" id="KW-0547">Nucleotide-binding</keyword>
<dbReference type="EMBL" id="LMVM01000041">
    <property type="protein sequence ID" value="PAV02952.1"/>
    <property type="molecule type" value="Genomic_DNA"/>
</dbReference>
<dbReference type="NCBIfam" id="NF005057">
    <property type="entry name" value="PRK06464.1"/>
    <property type="match status" value="1"/>
</dbReference>
<evidence type="ECO:0000259" key="13">
    <source>
        <dbReference type="Pfam" id="PF00391"/>
    </source>
</evidence>
<dbReference type="GO" id="GO:0005524">
    <property type="term" value="F:ATP binding"/>
    <property type="evidence" value="ECO:0007669"/>
    <property type="project" value="UniProtKB-KW"/>
</dbReference>
<sequence length="765" mass="83717">MKLVEFFEELGKEDVDVAGGKGANLGELTNAGINVPPGFVITSETYDKFIKETGIFDEIMSILDAIDVNDTKELQGASARIKEIIMKAYVPDDIRTTIIEAYNALCQRIGKENAFVAIRSSATAEDLPEASFAGQQDTFLNIRGPEDVLIYVQKCWASLFESRAIFYREENNFDHSKVYIAVVVQEMVNAEKAGVMFTVHPSTGEEQILLEAAWGLGEAVVSGTVTPDTYWVDKKTGKVFNCNISEKNTMFTKDPDAGKTVQLDVPEDLKNKRVLSDEEIAALTKLGARIQEHYDFPQDTEWAMENGRVFMLQSRPITTLGMNNGTEAKEGAGEERTIITKGLGASPGMASGTVKIVKDTDELDKVGNGDILVTVMTTPDMVPAMKRANGIITDEGGVTCHAAIVSRELGISCVVGTGDATKILKENEMVTLDGNKGIVYKGKFEEAGKKEAAEEQPAMMAQAPILTVTEVKVNVSMPEAAKKAAATGADGVGLLRTEHMMLTSGVHPKKFINDGKEDELIKILVENVLKVADEFYPKPVWYRTLDAPTDEFISLEGGEGEPYEHNPMLGWRGIRRELDEPEILRAEFKAIKKLHEQGYTNIGIMIPLVQHPDELRRAKQIAEEVGLKPQKNIEFGIMVETPGAALIIEDFIAEGLDFVSFGTNDLTQYTLAIDRNNENVAKLYSEGHPAVLKLLVRVIKICNEAGVKTSICGQAGSMPKIVEKLVEAGIESVSANTDAVATVRETVARVEKKLVLKAARKMMSE</sequence>
<dbReference type="InterPro" id="IPR015813">
    <property type="entry name" value="Pyrv/PenolPyrv_kinase-like_dom"/>
</dbReference>
<keyword evidence="9 12" id="KW-0067">ATP-binding</keyword>
<dbReference type="InterPro" id="IPR040442">
    <property type="entry name" value="Pyrv_kinase-like_dom_sf"/>
</dbReference>
<dbReference type="UniPathway" id="UPA00138"/>
<keyword evidence="8 12" id="KW-0418">Kinase</keyword>